<evidence type="ECO:0000313" key="1">
    <source>
        <dbReference type="EMBL" id="KAL0932560.1"/>
    </source>
</evidence>
<gene>
    <name evidence="1" type="ORF">CTRU02_211523</name>
</gene>
<sequence length="446" mass="49088">MKATSAYALLSLALLGEACLLPHEAAGRKITRRQATSNNTGLAIGRGDRFEGGKKFPRGLGTQPSGTNLKTILNVKEVQSAVRGLVNEYGIEYFEAPYKTYENATVFGAKVGGAGGKCNDAYRVYLNGAIHARERGSSDNIIYFISDLLYADKHNTGLTYGGRTYTNADVKRALATGIIFTPLSNPDGVAYDQATGSCWRKNRNPASAKGDPDAVGIDLNRNFDFLWDYMKDFAPSVGPNVASDDPISETFHGTAPFSEAETKNIKWVVDEYKQVQWFLDVHSYTGTVLYNWGSDENQLSKPYMNFMNESYNAARGLMPDTPADGGIYGEYLPSKDWSDKVFAATRMVNAMDAAVGRHHEVQQSAYLYPTSGASDDWVFSRHFVDPSAKKIHGFCVEFGFGNNEADCPFYPNRDQYHWNLLETNSGFMEYILAASEIGVGEPSTCA</sequence>
<comment type="caution">
    <text evidence="1">The sequence shown here is derived from an EMBL/GenBank/DDBJ whole genome shotgun (WGS) entry which is preliminary data.</text>
</comment>
<organism evidence="1 2">
    <name type="scientific">Colletotrichum truncatum</name>
    <name type="common">Anthracnose fungus</name>
    <name type="synonym">Colletotrichum capsici</name>
    <dbReference type="NCBI Taxonomy" id="5467"/>
    <lineage>
        <taxon>Eukaryota</taxon>
        <taxon>Fungi</taxon>
        <taxon>Dikarya</taxon>
        <taxon>Ascomycota</taxon>
        <taxon>Pezizomycotina</taxon>
        <taxon>Sordariomycetes</taxon>
        <taxon>Hypocreomycetidae</taxon>
        <taxon>Glomerellales</taxon>
        <taxon>Glomerellaceae</taxon>
        <taxon>Colletotrichum</taxon>
        <taxon>Colletotrichum truncatum species complex</taxon>
    </lineage>
</organism>
<keyword evidence="2" id="KW-1185">Reference proteome</keyword>
<protein>
    <submittedName>
        <fullName evidence="1">Peptidase m14</fullName>
    </submittedName>
</protein>
<reference evidence="1 2" key="1">
    <citation type="journal article" date="2020" name="Phytopathology">
        <title>Genome Sequence Resources of Colletotrichum truncatum, C. plurivorum, C. musicola, and C. sojae: Four Species Pathogenic to Soybean (Glycine max).</title>
        <authorList>
            <person name="Rogerio F."/>
            <person name="Boufleur T.R."/>
            <person name="Ciampi-Guillardi M."/>
            <person name="Sukno S.A."/>
            <person name="Thon M.R."/>
            <person name="Massola Junior N.S."/>
            <person name="Baroncelli R."/>
        </authorList>
    </citation>
    <scope>NUCLEOTIDE SEQUENCE [LARGE SCALE GENOMIC DNA]</scope>
    <source>
        <strain evidence="1 2">CMES1059</strain>
    </source>
</reference>
<proteinExistence type="predicted"/>
<name>A0ACC3YKX3_COLTU</name>
<dbReference type="EMBL" id="VUJX02000008">
    <property type="protein sequence ID" value="KAL0932560.1"/>
    <property type="molecule type" value="Genomic_DNA"/>
</dbReference>
<accession>A0ACC3YKX3</accession>
<evidence type="ECO:0000313" key="2">
    <source>
        <dbReference type="Proteomes" id="UP000805649"/>
    </source>
</evidence>
<dbReference type="Proteomes" id="UP000805649">
    <property type="component" value="Unassembled WGS sequence"/>
</dbReference>